<dbReference type="GO" id="GO:0008972">
    <property type="term" value="F:phosphomethylpyrimidine kinase activity"/>
    <property type="evidence" value="ECO:0007669"/>
    <property type="project" value="UniProtKB-EC"/>
</dbReference>
<dbReference type="GO" id="GO:0005829">
    <property type="term" value="C:cytosol"/>
    <property type="evidence" value="ECO:0007669"/>
    <property type="project" value="TreeGrafter"/>
</dbReference>
<proteinExistence type="predicted"/>
<evidence type="ECO:0000256" key="6">
    <source>
        <dbReference type="ARBA" id="ARBA00022741"/>
    </source>
</evidence>
<dbReference type="GO" id="GO:0009229">
    <property type="term" value="P:thiamine diphosphate biosynthetic process"/>
    <property type="evidence" value="ECO:0007669"/>
    <property type="project" value="UniProtKB-UniPathway"/>
</dbReference>
<dbReference type="EC" id="2.7.4.7" evidence="12"/>
<dbReference type="InterPro" id="IPR013749">
    <property type="entry name" value="PM/HMP-P_kinase-1"/>
</dbReference>
<dbReference type="AlphaFoldDB" id="A0A0U5BVD0"/>
<dbReference type="Pfam" id="PF08543">
    <property type="entry name" value="Phos_pyr_kin"/>
    <property type="match status" value="1"/>
</dbReference>
<dbReference type="NCBIfam" id="NF011301">
    <property type="entry name" value="PRK14713.1"/>
    <property type="match status" value="1"/>
</dbReference>
<sequence>MSARPSRPRVLAIAGSDPSGGAGIQADLKSIAAFGGYGMAAITALTAQNTRAVDGVHAPPAEFVADQLRAVSDDIAVDAVKIGMLFSAPIVEVVAEWVRRTRPAVVVLDPVMISTSGHRLLDAAAERAVLELARAAHLITPNLDELAALVGAPRAASWSDALDQGRRLSRQTGARVVVKGGHLAGPSAPDALVDSDDVYEVPGERVESRNTHGTGCSLSAALATVRADGATWEDGLVQVKAWLTAAIRAGEGLAVGSGNGPIDHLHALDPRTSADRENGSWARSAWDRGAAVRADILAVSFVRGLADGSLCRGHMAEYLRQDAHYLAGYGRVLRRLAELAPTTDDREFWAASAEGADLEVERLHRRIVGEDVGMPAPVTVGYLDHLERTAARGDYAETVAAVLPCFTVYADLGRRFAPIERAGHPYAEWLDAYGDPQFLRTSALAESVASRIAATASHEQRRSMERAHDVSLIWERDFFDEAWRGTEVSSAYTATDPGHVG</sequence>
<dbReference type="Proteomes" id="UP000218965">
    <property type="component" value="Chromosome"/>
</dbReference>
<dbReference type="InterPro" id="IPR004305">
    <property type="entry name" value="Thiaminase-2/PQQC"/>
</dbReference>
<reference evidence="12 13" key="2">
    <citation type="submission" date="2016-01" db="EMBL/GenBank/DDBJ databases">
        <title>Microcella alkaliphila JAM AC0309 whole genome shotgun sequence.</title>
        <authorList>
            <person name="Kurata A."/>
            <person name="Hirose Y."/>
            <person name="Kishimoto N."/>
            <person name="Kobayashi T."/>
        </authorList>
    </citation>
    <scope>NUCLEOTIDE SEQUENCE [LARGE SCALE GENOMIC DNA]</scope>
    <source>
        <strain evidence="12 13">JAM AC0309</strain>
    </source>
</reference>
<dbReference type="Pfam" id="PF03070">
    <property type="entry name" value="TENA_THI-4"/>
    <property type="match status" value="1"/>
</dbReference>
<gene>
    <name evidence="12" type="ORF">MalAC0309_1562</name>
</gene>
<evidence type="ECO:0000256" key="3">
    <source>
        <dbReference type="ARBA" id="ARBA00003848"/>
    </source>
</evidence>
<dbReference type="SUPFAM" id="SSF53613">
    <property type="entry name" value="Ribokinase-like"/>
    <property type="match status" value="1"/>
</dbReference>
<comment type="catalytic activity">
    <reaction evidence="2">
        <text>4-amino-2-methyl-5-(phosphooxymethyl)pyrimidine + ATP = 4-amino-2-methyl-5-(diphosphooxymethyl)pyrimidine + ADP</text>
        <dbReference type="Rhea" id="RHEA:19893"/>
        <dbReference type="ChEBI" id="CHEBI:30616"/>
        <dbReference type="ChEBI" id="CHEBI:57841"/>
        <dbReference type="ChEBI" id="CHEBI:58354"/>
        <dbReference type="ChEBI" id="CHEBI:456216"/>
        <dbReference type="EC" id="2.7.4.7"/>
    </reaction>
</comment>
<dbReference type="InterPro" id="IPR016084">
    <property type="entry name" value="Haem_Oase-like_multi-hlx"/>
</dbReference>
<evidence type="ECO:0000256" key="9">
    <source>
        <dbReference type="ARBA" id="ARBA00022977"/>
    </source>
</evidence>
<dbReference type="InterPro" id="IPR029056">
    <property type="entry name" value="Ribokinase-like"/>
</dbReference>
<dbReference type="PANTHER" id="PTHR20858">
    <property type="entry name" value="PHOSPHOMETHYLPYRIMIDINE KINASE"/>
    <property type="match status" value="1"/>
</dbReference>
<dbReference type="CDD" id="cd19365">
    <property type="entry name" value="TenA_C-like"/>
    <property type="match status" value="1"/>
</dbReference>
<keyword evidence="6" id="KW-0547">Nucleotide-binding</keyword>
<feature type="domain" description="Pyridoxamine kinase/Phosphomethylpyrimidine kinase" evidence="11">
    <location>
        <begin position="17"/>
        <end position="263"/>
    </location>
</feature>
<comment type="catalytic activity">
    <reaction evidence="1">
        <text>4-amino-5-hydroxymethyl-2-methylpyrimidine + ATP = 4-amino-2-methyl-5-(phosphooxymethyl)pyrimidine + ADP + H(+)</text>
        <dbReference type="Rhea" id="RHEA:23096"/>
        <dbReference type="ChEBI" id="CHEBI:15378"/>
        <dbReference type="ChEBI" id="CHEBI:16892"/>
        <dbReference type="ChEBI" id="CHEBI:30616"/>
        <dbReference type="ChEBI" id="CHEBI:58354"/>
        <dbReference type="ChEBI" id="CHEBI:456216"/>
        <dbReference type="EC" id="2.7.1.49"/>
    </reaction>
</comment>
<dbReference type="FunFam" id="3.40.1190.20:FF:000003">
    <property type="entry name" value="Phosphomethylpyrimidine kinase ThiD"/>
    <property type="match status" value="1"/>
</dbReference>
<evidence type="ECO:0000256" key="7">
    <source>
        <dbReference type="ARBA" id="ARBA00022777"/>
    </source>
</evidence>
<name>A0A0U5BVD0_9MICO</name>
<dbReference type="EMBL" id="AP017315">
    <property type="protein sequence ID" value="BAU32413.1"/>
    <property type="molecule type" value="Genomic_DNA"/>
</dbReference>
<dbReference type="RefSeq" id="WP_096421578.1">
    <property type="nucleotide sequence ID" value="NZ_AP017315.1"/>
</dbReference>
<keyword evidence="5 12" id="KW-0808">Transferase</keyword>
<accession>A0A0U5BVD0</accession>
<dbReference type="InterPro" id="IPR004399">
    <property type="entry name" value="HMP/HMP-P_kinase_dom"/>
</dbReference>
<organism evidence="12 13">
    <name type="scientific">Microcella alkaliphila</name>
    <dbReference type="NCBI Taxonomy" id="279828"/>
    <lineage>
        <taxon>Bacteria</taxon>
        <taxon>Bacillati</taxon>
        <taxon>Actinomycetota</taxon>
        <taxon>Actinomycetes</taxon>
        <taxon>Micrococcales</taxon>
        <taxon>Microbacteriaceae</taxon>
        <taxon>Microcella</taxon>
    </lineage>
</organism>
<keyword evidence="9" id="KW-0784">Thiamine biosynthesis</keyword>
<dbReference type="UniPathway" id="UPA00060">
    <property type="reaction ID" value="UER00138"/>
</dbReference>
<feature type="domain" description="Thiaminase-2/PQQC" evidence="10">
    <location>
        <begin position="301"/>
        <end position="484"/>
    </location>
</feature>
<dbReference type="NCBIfam" id="TIGR00097">
    <property type="entry name" value="HMP-P_kinase"/>
    <property type="match status" value="1"/>
</dbReference>
<dbReference type="Gene3D" id="3.40.1190.20">
    <property type="match status" value="1"/>
</dbReference>
<evidence type="ECO:0000256" key="8">
    <source>
        <dbReference type="ARBA" id="ARBA00022840"/>
    </source>
</evidence>
<evidence type="ECO:0000313" key="12">
    <source>
        <dbReference type="EMBL" id="BAU32413.1"/>
    </source>
</evidence>
<comment type="function">
    <text evidence="3">Catalyzes the phosphorylation of hydroxymethylpyrimidine phosphate (HMP-P) to HMP-PP, and of HMP to HMP-P.</text>
</comment>
<dbReference type="CDD" id="cd01169">
    <property type="entry name" value="HMPP_kinase"/>
    <property type="match status" value="1"/>
</dbReference>
<protein>
    <submittedName>
        <fullName evidence="12">Phosphomethylpyrimidine kinase</fullName>
        <ecNumber evidence="12">2.7.4.7</ecNumber>
    </submittedName>
</protein>
<dbReference type="OrthoDB" id="34166at2"/>
<keyword evidence="8" id="KW-0067">ATP-binding</keyword>
<evidence type="ECO:0000256" key="4">
    <source>
        <dbReference type="ARBA" id="ARBA00004769"/>
    </source>
</evidence>
<dbReference type="PANTHER" id="PTHR20858:SF17">
    <property type="entry name" value="HYDROXYMETHYLPYRIMIDINE_PHOSPHOMETHYLPYRIMIDINE KINASE THI20-RELATED"/>
    <property type="match status" value="1"/>
</dbReference>
<dbReference type="Gene3D" id="1.20.910.10">
    <property type="entry name" value="Heme oxygenase-like"/>
    <property type="match status" value="1"/>
</dbReference>
<evidence type="ECO:0000259" key="11">
    <source>
        <dbReference type="Pfam" id="PF08543"/>
    </source>
</evidence>
<dbReference type="GO" id="GO:0008902">
    <property type="term" value="F:hydroxymethylpyrimidine kinase activity"/>
    <property type="evidence" value="ECO:0007669"/>
    <property type="project" value="UniProtKB-EC"/>
</dbReference>
<evidence type="ECO:0000313" key="13">
    <source>
        <dbReference type="Proteomes" id="UP000218965"/>
    </source>
</evidence>
<dbReference type="GO" id="GO:0005524">
    <property type="term" value="F:ATP binding"/>
    <property type="evidence" value="ECO:0007669"/>
    <property type="project" value="UniProtKB-KW"/>
</dbReference>
<reference evidence="13" key="1">
    <citation type="submission" date="2015-12" db="EMBL/GenBank/DDBJ databases">
        <authorList>
            <person name="Shamseldin A."/>
            <person name="Moawad H."/>
            <person name="Abd El-Rahim W.M."/>
            <person name="Sadowsky M.J."/>
        </authorList>
    </citation>
    <scope>NUCLEOTIDE SEQUENCE [LARGE SCALE GENOMIC DNA]</scope>
    <source>
        <strain evidence="13">JAM AC0309</strain>
    </source>
</reference>
<evidence type="ECO:0000259" key="10">
    <source>
        <dbReference type="Pfam" id="PF03070"/>
    </source>
</evidence>
<evidence type="ECO:0000256" key="1">
    <source>
        <dbReference type="ARBA" id="ARBA00000151"/>
    </source>
</evidence>
<evidence type="ECO:0000256" key="5">
    <source>
        <dbReference type="ARBA" id="ARBA00022679"/>
    </source>
</evidence>
<comment type="pathway">
    <text evidence="4">Cofactor biosynthesis; thiamine diphosphate biosynthesis; 4-amino-2-methyl-5-diphosphomethylpyrimidine from 5-amino-1-(5-phospho-D-ribosyl)imidazole: step 3/3.</text>
</comment>
<dbReference type="SUPFAM" id="SSF48613">
    <property type="entry name" value="Heme oxygenase-like"/>
    <property type="match status" value="1"/>
</dbReference>
<keyword evidence="7 12" id="KW-0418">Kinase</keyword>
<dbReference type="GO" id="GO:0009228">
    <property type="term" value="P:thiamine biosynthetic process"/>
    <property type="evidence" value="ECO:0007669"/>
    <property type="project" value="UniProtKB-KW"/>
</dbReference>
<evidence type="ECO:0000256" key="2">
    <source>
        <dbReference type="ARBA" id="ARBA00000565"/>
    </source>
</evidence>
<dbReference type="KEGG" id="malk:MalAC0309_1562"/>